<keyword evidence="1" id="KW-0812">Transmembrane</keyword>
<comment type="caution">
    <text evidence="2">The sequence shown here is derived from an EMBL/GenBank/DDBJ whole genome shotgun (WGS) entry which is preliminary data.</text>
</comment>
<name>A0AAD4MQE8_9BILA</name>
<sequence length="115" mass="13248">MDQKYNRRIYKALVAIVLVVLGGYLINVVFGKFIVYRLYETSIEKWYGTQIFCAYPAAIAAASHAPILYSFSTDYRDAFRKEINILVPKLGRRLMRVETFSLRSTVQTVAVMEQP</sequence>
<evidence type="ECO:0000256" key="1">
    <source>
        <dbReference type="SAM" id="Phobius"/>
    </source>
</evidence>
<keyword evidence="3" id="KW-1185">Reference proteome</keyword>
<gene>
    <name evidence="2" type="ORF">DdX_18231</name>
</gene>
<evidence type="ECO:0000313" key="2">
    <source>
        <dbReference type="EMBL" id="KAI1697867.1"/>
    </source>
</evidence>
<keyword evidence="1" id="KW-0472">Membrane</keyword>
<proteinExistence type="predicted"/>
<evidence type="ECO:0000313" key="3">
    <source>
        <dbReference type="Proteomes" id="UP001201812"/>
    </source>
</evidence>
<feature type="transmembrane region" description="Helical" evidence="1">
    <location>
        <begin position="47"/>
        <end position="71"/>
    </location>
</feature>
<accession>A0AAD4MQE8</accession>
<dbReference type="Proteomes" id="UP001201812">
    <property type="component" value="Unassembled WGS sequence"/>
</dbReference>
<feature type="transmembrane region" description="Helical" evidence="1">
    <location>
        <begin position="12"/>
        <end position="35"/>
    </location>
</feature>
<reference evidence="2" key="1">
    <citation type="submission" date="2022-01" db="EMBL/GenBank/DDBJ databases">
        <title>Genome Sequence Resource for Two Populations of Ditylenchus destructor, the Migratory Endoparasitic Phytonematode.</title>
        <authorList>
            <person name="Zhang H."/>
            <person name="Lin R."/>
            <person name="Xie B."/>
        </authorList>
    </citation>
    <scope>NUCLEOTIDE SEQUENCE</scope>
    <source>
        <strain evidence="2">BazhouSP</strain>
    </source>
</reference>
<dbReference type="EMBL" id="JAKKPZ010000246">
    <property type="protein sequence ID" value="KAI1697867.1"/>
    <property type="molecule type" value="Genomic_DNA"/>
</dbReference>
<organism evidence="2 3">
    <name type="scientific">Ditylenchus destructor</name>
    <dbReference type="NCBI Taxonomy" id="166010"/>
    <lineage>
        <taxon>Eukaryota</taxon>
        <taxon>Metazoa</taxon>
        <taxon>Ecdysozoa</taxon>
        <taxon>Nematoda</taxon>
        <taxon>Chromadorea</taxon>
        <taxon>Rhabditida</taxon>
        <taxon>Tylenchina</taxon>
        <taxon>Tylenchomorpha</taxon>
        <taxon>Sphaerularioidea</taxon>
        <taxon>Anguinidae</taxon>
        <taxon>Anguininae</taxon>
        <taxon>Ditylenchus</taxon>
    </lineage>
</organism>
<keyword evidence="1" id="KW-1133">Transmembrane helix</keyword>
<protein>
    <submittedName>
        <fullName evidence="2">Uncharacterized protein</fullName>
    </submittedName>
</protein>
<dbReference type="AlphaFoldDB" id="A0AAD4MQE8"/>